<accession>A0A9P0HHQ7</accession>
<evidence type="ECO:0000313" key="2">
    <source>
        <dbReference type="Proteomes" id="UP001152798"/>
    </source>
</evidence>
<organism evidence="1 2">
    <name type="scientific">Nezara viridula</name>
    <name type="common">Southern green stink bug</name>
    <name type="synonym">Cimex viridulus</name>
    <dbReference type="NCBI Taxonomy" id="85310"/>
    <lineage>
        <taxon>Eukaryota</taxon>
        <taxon>Metazoa</taxon>
        <taxon>Ecdysozoa</taxon>
        <taxon>Arthropoda</taxon>
        <taxon>Hexapoda</taxon>
        <taxon>Insecta</taxon>
        <taxon>Pterygota</taxon>
        <taxon>Neoptera</taxon>
        <taxon>Paraneoptera</taxon>
        <taxon>Hemiptera</taxon>
        <taxon>Heteroptera</taxon>
        <taxon>Panheteroptera</taxon>
        <taxon>Pentatomomorpha</taxon>
        <taxon>Pentatomoidea</taxon>
        <taxon>Pentatomidae</taxon>
        <taxon>Pentatominae</taxon>
        <taxon>Nezara</taxon>
    </lineage>
</organism>
<protein>
    <submittedName>
        <fullName evidence="1">Uncharacterized protein</fullName>
    </submittedName>
</protein>
<dbReference type="EMBL" id="OV725081">
    <property type="protein sequence ID" value="CAH1402256.1"/>
    <property type="molecule type" value="Genomic_DNA"/>
</dbReference>
<proteinExistence type="predicted"/>
<reference evidence="1" key="1">
    <citation type="submission" date="2022-01" db="EMBL/GenBank/DDBJ databases">
        <authorList>
            <person name="King R."/>
        </authorList>
    </citation>
    <scope>NUCLEOTIDE SEQUENCE</scope>
</reference>
<sequence>MEPQSSIFVEELTAAKNYQDYILEPAVKPINDILFAVIEVIGFCSRIPLQITRAGQLSSDCKRTFQSSSLLNP</sequence>
<dbReference type="AlphaFoldDB" id="A0A9P0HHQ7"/>
<name>A0A9P0HHQ7_NEZVI</name>
<dbReference type="Proteomes" id="UP001152798">
    <property type="component" value="Chromosome 5"/>
</dbReference>
<keyword evidence="2" id="KW-1185">Reference proteome</keyword>
<evidence type="ECO:0000313" key="1">
    <source>
        <dbReference type="EMBL" id="CAH1402256.1"/>
    </source>
</evidence>
<gene>
    <name evidence="1" type="ORF">NEZAVI_LOCUS11119</name>
</gene>